<evidence type="ECO:0000256" key="1">
    <source>
        <dbReference type="SAM" id="MobiDB-lite"/>
    </source>
</evidence>
<keyword evidence="3" id="KW-1185">Reference proteome</keyword>
<comment type="caution">
    <text evidence="2">The sequence shown here is derived from an EMBL/GenBank/DDBJ whole genome shotgun (WGS) entry which is preliminary data.</text>
</comment>
<accession>A0A4Z2I8F3</accession>
<reference evidence="2 3" key="1">
    <citation type="submission" date="2019-03" db="EMBL/GenBank/DDBJ databases">
        <title>First draft genome of Liparis tanakae, snailfish: a comprehensive survey of snailfish specific genes.</title>
        <authorList>
            <person name="Kim W."/>
            <person name="Song I."/>
            <person name="Jeong J.-H."/>
            <person name="Kim D."/>
            <person name="Kim S."/>
            <person name="Ryu S."/>
            <person name="Song J.Y."/>
            <person name="Lee S.K."/>
        </authorList>
    </citation>
    <scope>NUCLEOTIDE SEQUENCE [LARGE SCALE GENOMIC DNA]</scope>
    <source>
        <tissue evidence="2">Muscle</tissue>
    </source>
</reference>
<organism evidence="2 3">
    <name type="scientific">Liparis tanakae</name>
    <name type="common">Tanaka's snailfish</name>
    <dbReference type="NCBI Taxonomy" id="230148"/>
    <lineage>
        <taxon>Eukaryota</taxon>
        <taxon>Metazoa</taxon>
        <taxon>Chordata</taxon>
        <taxon>Craniata</taxon>
        <taxon>Vertebrata</taxon>
        <taxon>Euteleostomi</taxon>
        <taxon>Actinopterygii</taxon>
        <taxon>Neopterygii</taxon>
        <taxon>Teleostei</taxon>
        <taxon>Neoteleostei</taxon>
        <taxon>Acanthomorphata</taxon>
        <taxon>Eupercaria</taxon>
        <taxon>Perciformes</taxon>
        <taxon>Cottioidei</taxon>
        <taxon>Cottales</taxon>
        <taxon>Liparidae</taxon>
        <taxon>Liparis</taxon>
    </lineage>
</organism>
<proteinExistence type="predicted"/>
<evidence type="ECO:0000313" key="3">
    <source>
        <dbReference type="Proteomes" id="UP000314294"/>
    </source>
</evidence>
<sequence length="80" mass="8840">MGSPSRRPRGQDRPNGGKQGGGREDGMIISREFRNSQLMQIILIMVMVKKASGDTSTLTNTAVNRKTTMMAARLPMIRSF</sequence>
<protein>
    <submittedName>
        <fullName evidence="2">Uncharacterized protein</fullName>
    </submittedName>
</protein>
<dbReference type="AlphaFoldDB" id="A0A4Z2I8F3"/>
<gene>
    <name evidence="2" type="ORF">EYF80_015481</name>
</gene>
<dbReference type="Proteomes" id="UP000314294">
    <property type="component" value="Unassembled WGS sequence"/>
</dbReference>
<name>A0A4Z2I8F3_9TELE</name>
<dbReference type="EMBL" id="SRLO01000116">
    <property type="protein sequence ID" value="TNN74238.1"/>
    <property type="molecule type" value="Genomic_DNA"/>
</dbReference>
<evidence type="ECO:0000313" key="2">
    <source>
        <dbReference type="EMBL" id="TNN74238.1"/>
    </source>
</evidence>
<feature type="region of interest" description="Disordered" evidence="1">
    <location>
        <begin position="1"/>
        <end position="28"/>
    </location>
</feature>